<dbReference type="GO" id="GO:0071731">
    <property type="term" value="P:response to nitric oxide"/>
    <property type="evidence" value="ECO:0007669"/>
    <property type="project" value="TreeGrafter"/>
</dbReference>
<dbReference type="Pfam" id="PF06974">
    <property type="entry name" value="WS_DGAT_C"/>
    <property type="match status" value="1"/>
</dbReference>
<gene>
    <name evidence="13" type="ORF">BS297_24615</name>
</gene>
<evidence type="ECO:0000259" key="11">
    <source>
        <dbReference type="Pfam" id="PF03007"/>
    </source>
</evidence>
<feature type="domain" description="O-acyltransferase WSD1-like N-terminal" evidence="11">
    <location>
        <begin position="4"/>
        <end position="267"/>
    </location>
</feature>
<evidence type="ECO:0000313" key="14">
    <source>
        <dbReference type="Proteomes" id="UP000325576"/>
    </source>
</evidence>
<comment type="caution">
    <text evidence="13">The sequence shown here is derived from an EMBL/GenBank/DDBJ whole genome shotgun (WGS) entry which is preliminary data.</text>
</comment>
<name>A0A0C2W7M6_RHOER</name>
<comment type="pathway">
    <text evidence="1">Glycerolipid metabolism; triacylglycerol biosynthesis.</text>
</comment>
<evidence type="ECO:0000259" key="12">
    <source>
        <dbReference type="Pfam" id="PF06974"/>
    </source>
</evidence>
<dbReference type="GO" id="GO:0004144">
    <property type="term" value="F:diacylglycerol O-acyltransferase activity"/>
    <property type="evidence" value="ECO:0007669"/>
    <property type="project" value="UniProtKB-EC"/>
</dbReference>
<dbReference type="SUPFAM" id="SSF52777">
    <property type="entry name" value="CoA-dependent acyltransferases"/>
    <property type="match status" value="1"/>
</dbReference>
<dbReference type="GO" id="GO:0019432">
    <property type="term" value="P:triglyceride biosynthetic process"/>
    <property type="evidence" value="ECO:0007669"/>
    <property type="project" value="UniProtKB-UniPathway"/>
</dbReference>
<dbReference type="GO" id="GO:0051701">
    <property type="term" value="P:biological process involved in interaction with host"/>
    <property type="evidence" value="ECO:0007669"/>
    <property type="project" value="TreeGrafter"/>
</dbReference>
<dbReference type="EMBL" id="MRBO01000659">
    <property type="protein sequence ID" value="KAB2582635.1"/>
    <property type="molecule type" value="Genomic_DNA"/>
</dbReference>
<evidence type="ECO:0000256" key="5">
    <source>
        <dbReference type="ARBA" id="ARBA00022516"/>
    </source>
</evidence>
<comment type="catalytic activity">
    <reaction evidence="10">
        <text>an acyl-CoA + a 1,2-diacyl-sn-glycerol = a triacyl-sn-glycerol + CoA</text>
        <dbReference type="Rhea" id="RHEA:10868"/>
        <dbReference type="ChEBI" id="CHEBI:17815"/>
        <dbReference type="ChEBI" id="CHEBI:57287"/>
        <dbReference type="ChEBI" id="CHEBI:58342"/>
        <dbReference type="ChEBI" id="CHEBI:64615"/>
        <dbReference type="EC" id="2.3.1.20"/>
    </reaction>
</comment>
<sequence>MRMDARDALFLYLERENVTQSFVTSFVFFPTESGAPAPGREDIVEWLSERLEALPTLRDRVIRVPFDLAVPRLCRDVEFDIGRHLVFHDIDDWDSLREVVPELISRRMDPEHPQWRIHIAQDVRGVMGRSDSATVVMMQFHHSIADGQESVRVAKHLFSSVPAHVNGALSPPVESVPSAAALAVRAAVSVPWVLGRFLWSLRTIAVGKRRVREEIARGGYTRGEHASFTAPFTGALGERRRFDCMFLSFPEVKKVRSSLGHVTINDIFLAIVSLGLSYYLSEREWSTPHSLGATVPVSIRRIGPAKTAHNQFVVCGVDLHTDVSDPIERVRLIHDSAANSIATAKSPGNILIFSALASVPGFVFKKSVALIGRRQHNNPVTSFHTSISSVPKGEGDWRLGDAQAVGCFGVISLEGISGVGHTIDTLGDSATINITVDPDLFPDVERYRELLEVAWNDIRTAASAVAAESSAQ</sequence>
<dbReference type="Pfam" id="PF03007">
    <property type="entry name" value="WS_DGAT_cat"/>
    <property type="match status" value="1"/>
</dbReference>
<evidence type="ECO:0000256" key="9">
    <source>
        <dbReference type="ARBA" id="ARBA00023315"/>
    </source>
</evidence>
<evidence type="ECO:0000256" key="4">
    <source>
        <dbReference type="ARBA" id="ARBA00013244"/>
    </source>
</evidence>
<evidence type="ECO:0000256" key="7">
    <source>
        <dbReference type="ARBA" id="ARBA00022798"/>
    </source>
</evidence>
<feature type="domain" description="O-acyltransferase WSD1 C-terminal" evidence="12">
    <location>
        <begin position="310"/>
        <end position="457"/>
    </location>
</feature>
<organism evidence="13 14">
    <name type="scientific">Rhodococcus erythropolis</name>
    <name type="common">Arthrobacter picolinophilus</name>
    <dbReference type="NCBI Taxonomy" id="1833"/>
    <lineage>
        <taxon>Bacteria</taxon>
        <taxon>Bacillati</taxon>
        <taxon>Actinomycetota</taxon>
        <taxon>Actinomycetes</taxon>
        <taxon>Mycobacteriales</taxon>
        <taxon>Nocardiaceae</taxon>
        <taxon>Rhodococcus</taxon>
        <taxon>Rhodococcus erythropolis group</taxon>
    </lineage>
</organism>
<keyword evidence="9" id="KW-0012">Acyltransferase</keyword>
<dbReference type="PANTHER" id="PTHR31650">
    <property type="entry name" value="O-ACYLTRANSFERASE (WSD1-LIKE) FAMILY PROTEIN"/>
    <property type="match status" value="1"/>
</dbReference>
<reference evidence="13 14" key="1">
    <citation type="journal article" date="2017" name="Poromechanics V (2013)">
        <title>Genomic Characterization of the Arsenic-Tolerant Actinobacterium, &lt;i&gt;Rhodococcus erythropolis&lt;/i&gt; S43.</title>
        <authorList>
            <person name="Retamal-Morales G."/>
            <person name="Mehnert M."/>
            <person name="Schwabe R."/>
            <person name="Tischler D."/>
            <person name="Schloemann M."/>
            <person name="Levican G.J."/>
        </authorList>
    </citation>
    <scope>NUCLEOTIDE SEQUENCE [LARGE SCALE GENOMIC DNA]</scope>
    <source>
        <strain evidence="13 14">S43</strain>
    </source>
</reference>
<comment type="pathway">
    <text evidence="2">Lipid metabolism.</text>
</comment>
<dbReference type="EC" id="2.3.1.20" evidence="4"/>
<keyword evidence="5" id="KW-0444">Lipid biosynthesis</keyword>
<dbReference type="UniPathway" id="UPA00282"/>
<dbReference type="GO" id="GO:0005886">
    <property type="term" value="C:plasma membrane"/>
    <property type="evidence" value="ECO:0007669"/>
    <property type="project" value="TreeGrafter"/>
</dbReference>
<keyword evidence="7" id="KW-0319">Glycerol metabolism</keyword>
<dbReference type="Proteomes" id="UP000325576">
    <property type="component" value="Unassembled WGS sequence"/>
</dbReference>
<dbReference type="InterPro" id="IPR045034">
    <property type="entry name" value="O-acyltransferase_WSD1-like"/>
</dbReference>
<comment type="similarity">
    <text evidence="3">Belongs to the long-chain O-acyltransferase family.</text>
</comment>
<keyword evidence="8" id="KW-0443">Lipid metabolism</keyword>
<dbReference type="GO" id="GO:0006071">
    <property type="term" value="P:glycerol metabolic process"/>
    <property type="evidence" value="ECO:0007669"/>
    <property type="project" value="UniProtKB-KW"/>
</dbReference>
<accession>A0A0C2W7M6</accession>
<keyword evidence="6" id="KW-0808">Transferase</keyword>
<evidence type="ECO:0000256" key="6">
    <source>
        <dbReference type="ARBA" id="ARBA00022679"/>
    </source>
</evidence>
<proteinExistence type="inferred from homology"/>
<dbReference type="InterPro" id="IPR004255">
    <property type="entry name" value="O-acyltransferase_WSD1_N"/>
</dbReference>
<evidence type="ECO:0000256" key="2">
    <source>
        <dbReference type="ARBA" id="ARBA00005189"/>
    </source>
</evidence>
<dbReference type="GO" id="GO:0001666">
    <property type="term" value="P:response to hypoxia"/>
    <property type="evidence" value="ECO:0007669"/>
    <property type="project" value="TreeGrafter"/>
</dbReference>
<dbReference type="AlphaFoldDB" id="A0A0C2W7M6"/>
<dbReference type="InterPro" id="IPR009721">
    <property type="entry name" value="O-acyltransferase_WSD1_C"/>
</dbReference>
<protein>
    <recommendedName>
        <fullName evidence="4">diacylglycerol O-acyltransferase</fullName>
        <ecNumber evidence="4">2.3.1.20</ecNumber>
    </recommendedName>
</protein>
<dbReference type="PANTHER" id="PTHR31650:SF1">
    <property type="entry name" value="WAX ESTER SYNTHASE_DIACYLGLYCEROL ACYLTRANSFERASE 4-RELATED"/>
    <property type="match status" value="1"/>
</dbReference>
<evidence type="ECO:0000256" key="8">
    <source>
        <dbReference type="ARBA" id="ARBA00023098"/>
    </source>
</evidence>
<evidence type="ECO:0000256" key="1">
    <source>
        <dbReference type="ARBA" id="ARBA00004771"/>
    </source>
</evidence>
<evidence type="ECO:0000313" key="13">
    <source>
        <dbReference type="EMBL" id="KAB2582635.1"/>
    </source>
</evidence>
<evidence type="ECO:0000256" key="3">
    <source>
        <dbReference type="ARBA" id="ARBA00009587"/>
    </source>
</evidence>
<evidence type="ECO:0000256" key="10">
    <source>
        <dbReference type="ARBA" id="ARBA00048109"/>
    </source>
</evidence>